<dbReference type="PANTHER" id="PTHR12542:SF93">
    <property type="entry name" value="EXOCYST COMPLEX COMPONENT EXO70C2"/>
    <property type="match status" value="1"/>
</dbReference>
<name>A0ABQ8IKD7_9ROSI</name>
<evidence type="ECO:0000256" key="1">
    <source>
        <dbReference type="ARBA" id="ARBA00006756"/>
    </source>
</evidence>
<feature type="compositionally biased region" description="Basic and acidic residues" evidence="4">
    <location>
        <begin position="213"/>
        <end position="237"/>
    </location>
</feature>
<accession>A0ABQ8IKD7</accession>
<dbReference type="Pfam" id="PF20669">
    <property type="entry name" value="Exo70_N"/>
    <property type="match status" value="1"/>
</dbReference>
<keyword evidence="2 3" id="KW-0813">Transport</keyword>
<dbReference type="SUPFAM" id="SSF74788">
    <property type="entry name" value="Cullin repeat-like"/>
    <property type="match status" value="1"/>
</dbReference>
<feature type="region of interest" description="Disordered" evidence="4">
    <location>
        <begin position="1"/>
        <end position="84"/>
    </location>
</feature>
<evidence type="ECO:0000259" key="5">
    <source>
        <dbReference type="Pfam" id="PF03081"/>
    </source>
</evidence>
<proteinExistence type="inferred from homology"/>
<dbReference type="InterPro" id="IPR004140">
    <property type="entry name" value="Exo70"/>
</dbReference>
<keyword evidence="3" id="KW-0268">Exocytosis</keyword>
<dbReference type="InterPro" id="IPR046364">
    <property type="entry name" value="Exo70_C"/>
</dbReference>
<feature type="region of interest" description="Disordered" evidence="4">
    <location>
        <begin position="490"/>
        <end position="518"/>
    </location>
</feature>
<dbReference type="Gene3D" id="1.20.1280.170">
    <property type="entry name" value="Exocyst complex component Exo70"/>
    <property type="match status" value="1"/>
</dbReference>
<dbReference type="InterPro" id="IPR016159">
    <property type="entry name" value="Cullin_repeat-like_dom_sf"/>
</dbReference>
<evidence type="ECO:0000256" key="3">
    <source>
        <dbReference type="RuleBase" id="RU365026"/>
    </source>
</evidence>
<comment type="function">
    <text evidence="3">Component of the exocyst complex.</text>
</comment>
<evidence type="ECO:0000313" key="7">
    <source>
        <dbReference type="Proteomes" id="UP000827721"/>
    </source>
</evidence>
<feature type="compositionally biased region" description="Low complexity" evidence="4">
    <location>
        <begin position="507"/>
        <end position="518"/>
    </location>
</feature>
<gene>
    <name evidence="6" type="ORF">JRO89_XS01G0214600</name>
</gene>
<keyword evidence="3" id="KW-0653">Protein transport</keyword>
<feature type="compositionally biased region" description="Basic and acidic residues" evidence="4">
    <location>
        <begin position="490"/>
        <end position="503"/>
    </location>
</feature>
<evidence type="ECO:0000313" key="6">
    <source>
        <dbReference type="EMBL" id="KAH7577162.1"/>
    </source>
</evidence>
<comment type="caution">
    <text evidence="6">The sequence shown here is derived from an EMBL/GenBank/DDBJ whole genome shotgun (WGS) entry which is preliminary data.</text>
</comment>
<dbReference type="PANTHER" id="PTHR12542">
    <property type="entry name" value="EXOCYST COMPLEX PROTEIN EXO70"/>
    <property type="match status" value="1"/>
</dbReference>
<feature type="domain" description="Exocyst complex subunit Exo70 C-terminal" evidence="5">
    <location>
        <begin position="327"/>
        <end position="699"/>
    </location>
</feature>
<reference evidence="6 7" key="1">
    <citation type="submission" date="2021-02" db="EMBL/GenBank/DDBJ databases">
        <title>Plant Genome Project.</title>
        <authorList>
            <person name="Zhang R.-G."/>
        </authorList>
    </citation>
    <scope>NUCLEOTIDE SEQUENCE [LARGE SCALE GENOMIC DNA]</scope>
    <source>
        <tissue evidence="6">Leaves</tissue>
    </source>
</reference>
<sequence>MEKEKTVLEKSSSFSSKNEETRVPETAGASDSPKVVVEPKTDSPKVETKPKETEAEIKEEKTEDKVDKSEENQHIKENQVEEIAPPEIQYTLETVSEEIDKFISGLSAKKEKDDENVTLEMTDFVWKFLDLFEEKIAEHDHEGKAKWGKVPEEDKSFAEALDRVSKLTESLNELKKDNPDQHHHSVLINRIGGIHHRAMSYLGDEFRSMLEESKTTSQDHLDPKCDAKADVKGKQEASADQSPLPESESFDEPADVFPGYSSEVVSNLNQIAKEMISGGYEFECGEIYMTARRQAFDESLSHLGFEKISIDDVQKMQWEALEREIATWIKTFRLCTTVYFPGERKLGEAVFSAQTDISASLFSNLTRGVMIQFLNFAEALAMTKRSAEKLFKFLDLYEALRDSLPALGELFSEECARELKTEATTAKSRLGETAISIFGDLENSIKSEMGKNTVPGGAVHPLTRYTMNYLKYVCEYKDTLEQVFKDHSKIERHDSTSRPRNYEGEEQNYNNSNQDDSQSPFTIQLVRVMDLLDSNLEAKSKLYRDVSLSSIFMMNNGRYILQKIKGSAEIHDAMGDTWCRKKSSDLRNYHKNYQRETWSRLLGCLVLEGLMVNGKVLKPVLKERFKSFNAMFDDIHKTQSSWVVSDDQLQSELRVSISAVVTPAYRSFVGRFSQYLDPGRQTEKYIKYQPEDIENYIDELFDGKRKP</sequence>
<dbReference type="EMBL" id="JAFEMO010000001">
    <property type="protein sequence ID" value="KAH7577162.1"/>
    <property type="molecule type" value="Genomic_DNA"/>
</dbReference>
<evidence type="ECO:0000256" key="4">
    <source>
        <dbReference type="SAM" id="MobiDB-lite"/>
    </source>
</evidence>
<keyword evidence="7" id="KW-1185">Reference proteome</keyword>
<comment type="similarity">
    <text evidence="1 3">Belongs to the EXO70 family.</text>
</comment>
<protein>
    <recommendedName>
        <fullName evidence="3">Exocyst subunit Exo70 family protein</fullName>
    </recommendedName>
</protein>
<evidence type="ECO:0000256" key="2">
    <source>
        <dbReference type="ARBA" id="ARBA00022448"/>
    </source>
</evidence>
<feature type="region of interest" description="Disordered" evidence="4">
    <location>
        <begin position="213"/>
        <end position="255"/>
    </location>
</feature>
<dbReference type="Proteomes" id="UP000827721">
    <property type="component" value="Unassembled WGS sequence"/>
</dbReference>
<feature type="compositionally biased region" description="Basic and acidic residues" evidence="4">
    <location>
        <begin position="37"/>
        <end position="79"/>
    </location>
</feature>
<organism evidence="6 7">
    <name type="scientific">Xanthoceras sorbifolium</name>
    <dbReference type="NCBI Taxonomy" id="99658"/>
    <lineage>
        <taxon>Eukaryota</taxon>
        <taxon>Viridiplantae</taxon>
        <taxon>Streptophyta</taxon>
        <taxon>Embryophyta</taxon>
        <taxon>Tracheophyta</taxon>
        <taxon>Spermatophyta</taxon>
        <taxon>Magnoliopsida</taxon>
        <taxon>eudicotyledons</taxon>
        <taxon>Gunneridae</taxon>
        <taxon>Pentapetalae</taxon>
        <taxon>rosids</taxon>
        <taxon>malvids</taxon>
        <taxon>Sapindales</taxon>
        <taxon>Sapindaceae</taxon>
        <taxon>Xanthoceroideae</taxon>
        <taxon>Xanthoceras</taxon>
    </lineage>
</organism>
<dbReference type="Pfam" id="PF03081">
    <property type="entry name" value="Exo70_C"/>
    <property type="match status" value="1"/>
</dbReference>